<organism evidence="6 7">
    <name type="scientific">Ornithinimicrobium tianjinense</name>
    <dbReference type="NCBI Taxonomy" id="1195761"/>
    <lineage>
        <taxon>Bacteria</taxon>
        <taxon>Bacillati</taxon>
        <taxon>Actinomycetota</taxon>
        <taxon>Actinomycetes</taxon>
        <taxon>Micrococcales</taxon>
        <taxon>Ornithinimicrobiaceae</taxon>
        <taxon>Ornithinimicrobium</taxon>
    </lineage>
</organism>
<evidence type="ECO:0000256" key="2">
    <source>
        <dbReference type="ARBA" id="ARBA00009840"/>
    </source>
</evidence>
<evidence type="ECO:0000256" key="5">
    <source>
        <dbReference type="SAM" id="MobiDB-lite"/>
    </source>
</evidence>
<dbReference type="GO" id="GO:0006310">
    <property type="term" value="P:DNA recombination"/>
    <property type="evidence" value="ECO:0007669"/>
    <property type="project" value="UniProtKB-KW"/>
</dbReference>
<evidence type="ECO:0000256" key="1">
    <source>
        <dbReference type="ARBA" id="ARBA00003416"/>
    </source>
</evidence>
<feature type="region of interest" description="Disordered" evidence="5">
    <location>
        <begin position="396"/>
        <end position="416"/>
    </location>
</feature>
<reference evidence="6" key="1">
    <citation type="journal article" date="2014" name="Int. J. Syst. Evol. Microbiol.">
        <title>Complete genome sequence of Corynebacterium casei LMG S-19264T (=DSM 44701T), isolated from a smear-ripened cheese.</title>
        <authorList>
            <consortium name="US DOE Joint Genome Institute (JGI-PGF)"/>
            <person name="Walter F."/>
            <person name="Albersmeier A."/>
            <person name="Kalinowski J."/>
            <person name="Ruckert C."/>
        </authorList>
    </citation>
    <scope>NUCLEOTIDE SEQUENCE</scope>
    <source>
        <strain evidence="6">CGMCC 1.12160</strain>
    </source>
</reference>
<evidence type="ECO:0000256" key="3">
    <source>
        <dbReference type="ARBA" id="ARBA00023054"/>
    </source>
</evidence>
<protein>
    <recommendedName>
        <fullName evidence="8">DNA recombination protein RmuC</fullName>
    </recommendedName>
</protein>
<evidence type="ECO:0000313" key="7">
    <source>
        <dbReference type="Proteomes" id="UP000605670"/>
    </source>
</evidence>
<dbReference type="Pfam" id="PF02646">
    <property type="entry name" value="RmuC"/>
    <property type="match status" value="1"/>
</dbReference>
<comment type="function">
    <text evidence="1">Involved in DNA recombination.</text>
</comment>
<keyword evidence="4" id="KW-0233">DNA recombination</keyword>
<keyword evidence="3" id="KW-0175">Coiled coil</keyword>
<accession>A0A917F9Z0</accession>
<dbReference type="Proteomes" id="UP000605670">
    <property type="component" value="Unassembled WGS sequence"/>
</dbReference>
<reference evidence="6" key="2">
    <citation type="submission" date="2020-09" db="EMBL/GenBank/DDBJ databases">
        <authorList>
            <person name="Sun Q."/>
            <person name="Zhou Y."/>
        </authorList>
    </citation>
    <scope>NUCLEOTIDE SEQUENCE</scope>
    <source>
        <strain evidence="6">CGMCC 1.12160</strain>
    </source>
</reference>
<keyword evidence="7" id="KW-1185">Reference proteome</keyword>
<dbReference type="InterPro" id="IPR003798">
    <property type="entry name" value="DNA_recombination_RmuC"/>
</dbReference>
<comment type="caution">
    <text evidence="6">The sequence shown here is derived from an EMBL/GenBank/DDBJ whole genome shotgun (WGS) entry which is preliminary data.</text>
</comment>
<feature type="compositionally biased region" description="Basic and acidic residues" evidence="5">
    <location>
        <begin position="403"/>
        <end position="416"/>
    </location>
</feature>
<evidence type="ECO:0000256" key="4">
    <source>
        <dbReference type="ARBA" id="ARBA00023172"/>
    </source>
</evidence>
<sequence>MDLSWQLALLLCLAALLGMATGWLLARGRGAVALARAEAERDGWARQAHALEESLVEDREAAAQLAPMSQALRRVEEQVRVLERDRSQQFGQVGAQLADVAEQTRALHRQTAALSGALNSSGTRGTWGEVQLRRVLEHAGMLERCDFEEQVAAVTRHDARVRPDAIVRLPGDKTLVIDSKAPLTSFLRAQGEDVSADEAARLLRAHAAALRGHVETLAAKAYWSAFPSSPELVVCFVPSDAVLAAALRAEPDLYDHAQSRRVVLASPGTLLAMLRATALAWQQDALTTHAQELLRLGDDLHRRLGTVGRHLSTMGGALRRSVETYNQLVGTLESRVLVTSRRMHELGLVEAPVPGPLPLDVAPRPLTSAELITDQLVTDQLITDQHVSDELEMERTYAATHPQRADRQTGRERSLG</sequence>
<dbReference type="AlphaFoldDB" id="A0A917F9Z0"/>
<dbReference type="EMBL" id="BMEM01000006">
    <property type="protein sequence ID" value="GGF59353.1"/>
    <property type="molecule type" value="Genomic_DNA"/>
</dbReference>
<comment type="similarity">
    <text evidence="2">Belongs to the RmuC family.</text>
</comment>
<proteinExistence type="inferred from homology"/>
<dbReference type="PANTHER" id="PTHR30563">
    <property type="entry name" value="DNA RECOMBINATION PROTEIN RMUC"/>
    <property type="match status" value="1"/>
</dbReference>
<dbReference type="RefSeq" id="WP_188432013.1">
    <property type="nucleotide sequence ID" value="NZ_BAABKH010000001.1"/>
</dbReference>
<evidence type="ECO:0000313" key="6">
    <source>
        <dbReference type="EMBL" id="GGF59353.1"/>
    </source>
</evidence>
<name>A0A917F9Z0_9MICO</name>
<dbReference type="PANTHER" id="PTHR30563:SF0">
    <property type="entry name" value="DNA RECOMBINATION PROTEIN RMUC"/>
    <property type="match status" value="1"/>
</dbReference>
<gene>
    <name evidence="6" type="ORF">GCM10011366_29000</name>
</gene>
<evidence type="ECO:0008006" key="8">
    <source>
        <dbReference type="Google" id="ProtNLM"/>
    </source>
</evidence>